<feature type="transmembrane region" description="Helical" evidence="2">
    <location>
        <begin position="184"/>
        <end position="202"/>
    </location>
</feature>
<feature type="transmembrane region" description="Helical" evidence="2">
    <location>
        <begin position="240"/>
        <end position="261"/>
    </location>
</feature>
<keyword evidence="2" id="KW-0812">Transmembrane</keyword>
<feature type="transmembrane region" description="Helical" evidence="2">
    <location>
        <begin position="273"/>
        <end position="294"/>
    </location>
</feature>
<feature type="compositionally biased region" description="Low complexity" evidence="1">
    <location>
        <begin position="362"/>
        <end position="375"/>
    </location>
</feature>
<evidence type="ECO:0000313" key="3">
    <source>
        <dbReference type="EMBL" id="MBD8063071.1"/>
    </source>
</evidence>
<sequence length="433" mass="44531">MTDGRSVLTRTSFRLPFLLLGGLALLAGLDAALALLGLPHVLVGARLADVHGPLMVLGFVGTVIGLERSVALGRGWGYLSPGLNGLGVVATVSVLPDEVGAGLVLAGQLGGLLVYRSLYARQPAAAVAVQVLGQLMAVAAAALWLGGVPVPGIMPWLVGYLVLTIFGERLELARLGALSPRDATVAQGVAVTVLVAAVVSLLAPEAGFTLLGLALAAAALWLAVKDVARRTVRSTGLPRFIAVCLLAGYVWLAVAGAVWALGGQVEGRAYDAAAHALFLGFAISMVMAHAPVIMPAVLRRPLPYRRAFVVPAALLHTSLAFRLAVGDARDLDWAVQAGGVGNIVAVLLFVAVAAWSALTARRTTTAPPAPSSSTVRAEEFGSRREGEGAEEFGSRREGEGAEESGSRREGGGPGEAPPTRHHDTVITSHGVPS</sequence>
<keyword evidence="4" id="KW-1185">Reference proteome</keyword>
<feature type="transmembrane region" description="Helical" evidence="2">
    <location>
        <begin position="337"/>
        <end position="358"/>
    </location>
</feature>
<evidence type="ECO:0008006" key="5">
    <source>
        <dbReference type="Google" id="ProtNLM"/>
    </source>
</evidence>
<feature type="transmembrane region" description="Helical" evidence="2">
    <location>
        <begin position="50"/>
        <end position="66"/>
    </location>
</feature>
<proteinExistence type="predicted"/>
<dbReference type="EMBL" id="JACSPO010000007">
    <property type="protein sequence ID" value="MBD8063071.1"/>
    <property type="molecule type" value="Genomic_DNA"/>
</dbReference>
<name>A0ABR8Z408_9MICO</name>
<feature type="transmembrane region" description="Helical" evidence="2">
    <location>
        <begin position="306"/>
        <end position="325"/>
    </location>
</feature>
<dbReference type="RefSeq" id="WP_251840173.1">
    <property type="nucleotide sequence ID" value="NZ_JACSPO010000007.1"/>
</dbReference>
<comment type="caution">
    <text evidence="3">The sequence shown here is derived from an EMBL/GenBank/DDBJ whole genome shotgun (WGS) entry which is preliminary data.</text>
</comment>
<evidence type="ECO:0000256" key="2">
    <source>
        <dbReference type="SAM" id="Phobius"/>
    </source>
</evidence>
<evidence type="ECO:0000313" key="4">
    <source>
        <dbReference type="Proteomes" id="UP000661894"/>
    </source>
</evidence>
<feature type="transmembrane region" description="Helical" evidence="2">
    <location>
        <begin position="208"/>
        <end position="228"/>
    </location>
</feature>
<dbReference type="Proteomes" id="UP000661894">
    <property type="component" value="Unassembled WGS sequence"/>
</dbReference>
<gene>
    <name evidence="3" type="ORF">H9624_12165</name>
</gene>
<evidence type="ECO:0000256" key="1">
    <source>
        <dbReference type="SAM" id="MobiDB-lite"/>
    </source>
</evidence>
<reference evidence="3 4" key="1">
    <citation type="submission" date="2020-08" db="EMBL/GenBank/DDBJ databases">
        <title>A Genomic Blueprint of the Chicken Gut Microbiome.</title>
        <authorList>
            <person name="Gilroy R."/>
            <person name="Ravi A."/>
            <person name="Getino M."/>
            <person name="Pursley I."/>
            <person name="Horton D.L."/>
            <person name="Alikhan N.-F."/>
            <person name="Baker D."/>
            <person name="Gharbi K."/>
            <person name="Hall N."/>
            <person name="Watson M."/>
            <person name="Adriaenssens E.M."/>
            <person name="Foster-Nyarko E."/>
            <person name="Jarju S."/>
            <person name="Secka A."/>
            <person name="Antonio M."/>
            <person name="Oren A."/>
            <person name="Chaudhuri R."/>
            <person name="La Ragione R.M."/>
            <person name="Hildebrand F."/>
            <person name="Pallen M.J."/>
        </authorList>
    </citation>
    <scope>NUCLEOTIDE SEQUENCE [LARGE SCALE GENOMIC DNA]</scope>
    <source>
        <strain evidence="3 4">Sa1BUA1</strain>
    </source>
</reference>
<organism evidence="3 4">
    <name type="scientific">Oceanitalea stevensii</name>
    <dbReference type="NCBI Taxonomy" id="2763072"/>
    <lineage>
        <taxon>Bacteria</taxon>
        <taxon>Bacillati</taxon>
        <taxon>Actinomycetota</taxon>
        <taxon>Actinomycetes</taxon>
        <taxon>Micrococcales</taxon>
        <taxon>Bogoriellaceae</taxon>
        <taxon>Georgenia</taxon>
    </lineage>
</organism>
<keyword evidence="2" id="KW-1133">Transmembrane helix</keyword>
<accession>A0ABR8Z408</accession>
<feature type="region of interest" description="Disordered" evidence="1">
    <location>
        <begin position="362"/>
        <end position="433"/>
    </location>
</feature>
<protein>
    <recommendedName>
        <fullName evidence="5">NnrS family protein</fullName>
    </recommendedName>
</protein>
<feature type="compositionally biased region" description="Basic and acidic residues" evidence="1">
    <location>
        <begin position="376"/>
        <end position="410"/>
    </location>
</feature>
<keyword evidence="2" id="KW-0472">Membrane</keyword>